<dbReference type="EMBL" id="FMUS01000017">
    <property type="protein sequence ID" value="SCY82507.1"/>
    <property type="molecule type" value="Genomic_DNA"/>
</dbReference>
<dbReference type="RefSeq" id="WP_091544200.1">
    <property type="nucleotide sequence ID" value="NZ_FMUS01000017.1"/>
</dbReference>
<dbReference type="GO" id="GO:0015035">
    <property type="term" value="F:protein-disulfide reductase activity"/>
    <property type="evidence" value="ECO:0007669"/>
    <property type="project" value="TreeGrafter"/>
</dbReference>
<keyword evidence="3 6" id="KW-0249">Electron transport</keyword>
<dbReference type="PRINTS" id="PR00160">
    <property type="entry name" value="GLUTAREDOXIN"/>
</dbReference>
<evidence type="ECO:0000256" key="6">
    <source>
        <dbReference type="RuleBase" id="RU364065"/>
    </source>
</evidence>
<evidence type="ECO:0000256" key="4">
    <source>
        <dbReference type="ARBA" id="ARBA00023157"/>
    </source>
</evidence>
<dbReference type="InterPro" id="IPR014025">
    <property type="entry name" value="Glutaredoxin_subgr"/>
</dbReference>
<dbReference type="Pfam" id="PF00462">
    <property type="entry name" value="Glutaredoxin"/>
    <property type="match status" value="1"/>
</dbReference>
<keyword evidence="4" id="KW-1015">Disulfide bond</keyword>
<proteinExistence type="inferred from homology"/>
<dbReference type="Gene3D" id="3.40.30.10">
    <property type="entry name" value="Glutaredoxin"/>
    <property type="match status" value="1"/>
</dbReference>
<dbReference type="Proteomes" id="UP000198636">
    <property type="component" value="Unassembled WGS sequence"/>
</dbReference>
<dbReference type="InterPro" id="IPR011900">
    <property type="entry name" value="GRX_bact"/>
</dbReference>
<dbReference type="OrthoDB" id="9795531at2"/>
<dbReference type="AlphaFoldDB" id="A0A1G5J2L7"/>
<comment type="similarity">
    <text evidence="1 6">Belongs to the glutaredoxin family.</text>
</comment>
<keyword evidence="6" id="KW-0963">Cytoplasm</keyword>
<organism evidence="8 9">
    <name type="scientific">Alkaliphilus peptidifermentans DSM 18978</name>
    <dbReference type="NCBI Taxonomy" id="1120976"/>
    <lineage>
        <taxon>Bacteria</taxon>
        <taxon>Bacillati</taxon>
        <taxon>Bacillota</taxon>
        <taxon>Clostridia</taxon>
        <taxon>Peptostreptococcales</taxon>
        <taxon>Natronincolaceae</taxon>
        <taxon>Alkaliphilus</taxon>
    </lineage>
</organism>
<gene>
    <name evidence="8" type="ORF">SAMN03080606_02632</name>
</gene>
<evidence type="ECO:0000256" key="2">
    <source>
        <dbReference type="ARBA" id="ARBA00022448"/>
    </source>
</evidence>
<name>A0A1G5J2L7_9FIRM</name>
<protein>
    <recommendedName>
        <fullName evidence="6">Glutaredoxin</fullName>
    </recommendedName>
</protein>
<dbReference type="InterPro" id="IPR036249">
    <property type="entry name" value="Thioredoxin-like_sf"/>
</dbReference>
<evidence type="ECO:0000259" key="7">
    <source>
        <dbReference type="Pfam" id="PF00462"/>
    </source>
</evidence>
<keyword evidence="5 6" id="KW-0676">Redox-active center</keyword>
<evidence type="ECO:0000256" key="3">
    <source>
        <dbReference type="ARBA" id="ARBA00022982"/>
    </source>
</evidence>
<dbReference type="STRING" id="1120976.SAMN03080606_02632"/>
<comment type="function">
    <text evidence="6">Has a glutathione-disulfide oxidoreductase activity in the presence of NADPH and glutathione reductase. Reduces low molecular weight disulfides and proteins.</text>
</comment>
<dbReference type="InterPro" id="IPR002109">
    <property type="entry name" value="Glutaredoxin"/>
</dbReference>
<keyword evidence="2 6" id="KW-0813">Transport</keyword>
<dbReference type="PANTHER" id="PTHR46679:SF1">
    <property type="entry name" value="GLUTAREDOXIN-2, MITOCHONDRIAL"/>
    <property type="match status" value="1"/>
</dbReference>
<reference evidence="8 9" key="1">
    <citation type="submission" date="2016-10" db="EMBL/GenBank/DDBJ databases">
        <authorList>
            <person name="de Groot N.N."/>
        </authorList>
    </citation>
    <scope>NUCLEOTIDE SEQUENCE [LARGE SCALE GENOMIC DNA]</scope>
    <source>
        <strain evidence="8 9">DSM 18978</strain>
    </source>
</reference>
<dbReference type="PANTHER" id="PTHR46679">
    <property type="match status" value="1"/>
</dbReference>
<evidence type="ECO:0000256" key="5">
    <source>
        <dbReference type="ARBA" id="ARBA00023284"/>
    </source>
</evidence>
<sequence length="88" mass="10199">MKNVVIYTKEYCPYCKRAIALLEEKSVSYKKIDVTDDFDTFREVIQKTGWDTVPQIFIEDKFIGGCDDMVLLEKQGNLDKLLNGEIVE</sequence>
<evidence type="ECO:0000256" key="1">
    <source>
        <dbReference type="ARBA" id="ARBA00007787"/>
    </source>
</evidence>
<evidence type="ECO:0000313" key="9">
    <source>
        <dbReference type="Proteomes" id="UP000198636"/>
    </source>
</evidence>
<dbReference type="InterPro" id="IPR011767">
    <property type="entry name" value="GLR_AS"/>
</dbReference>
<dbReference type="NCBIfam" id="TIGR02181">
    <property type="entry name" value="GRX_bact"/>
    <property type="match status" value="1"/>
</dbReference>
<keyword evidence="9" id="KW-1185">Reference proteome</keyword>
<dbReference type="PROSITE" id="PS00195">
    <property type="entry name" value="GLUTAREDOXIN_1"/>
    <property type="match status" value="1"/>
</dbReference>
<dbReference type="GO" id="GO:0015038">
    <property type="term" value="F:glutathione disulfide oxidoreductase activity"/>
    <property type="evidence" value="ECO:0007669"/>
    <property type="project" value="UniProtKB-UniRule"/>
</dbReference>
<dbReference type="PROSITE" id="PS51354">
    <property type="entry name" value="GLUTAREDOXIN_2"/>
    <property type="match status" value="1"/>
</dbReference>
<dbReference type="GO" id="GO:0045454">
    <property type="term" value="P:cell redox homeostasis"/>
    <property type="evidence" value="ECO:0007669"/>
    <property type="project" value="InterPro"/>
</dbReference>
<evidence type="ECO:0000313" key="8">
    <source>
        <dbReference type="EMBL" id="SCY82507.1"/>
    </source>
</evidence>
<dbReference type="SUPFAM" id="SSF52833">
    <property type="entry name" value="Thioredoxin-like"/>
    <property type="match status" value="1"/>
</dbReference>
<feature type="domain" description="Glutaredoxin" evidence="7">
    <location>
        <begin position="4"/>
        <end position="63"/>
    </location>
</feature>
<accession>A0A1G5J2L7</accession>